<dbReference type="InterPro" id="IPR039422">
    <property type="entry name" value="MarR/SlyA-like"/>
</dbReference>
<dbReference type="Pfam" id="PF01047">
    <property type="entry name" value="MarR"/>
    <property type="match status" value="1"/>
</dbReference>
<dbReference type="SUPFAM" id="SSF46785">
    <property type="entry name" value="Winged helix' DNA-binding domain"/>
    <property type="match status" value="1"/>
</dbReference>
<dbReference type="PANTHER" id="PTHR33164">
    <property type="entry name" value="TRANSCRIPTIONAL REGULATOR, MARR FAMILY"/>
    <property type="match status" value="1"/>
</dbReference>
<evidence type="ECO:0000259" key="1">
    <source>
        <dbReference type="PROSITE" id="PS50995"/>
    </source>
</evidence>
<evidence type="ECO:0000313" key="3">
    <source>
        <dbReference type="Proteomes" id="UP001161580"/>
    </source>
</evidence>
<organism evidence="2 3">
    <name type="scientific">Ferirhizobium litorale</name>
    <dbReference type="NCBI Taxonomy" id="2927786"/>
    <lineage>
        <taxon>Bacteria</taxon>
        <taxon>Pseudomonadati</taxon>
        <taxon>Pseudomonadota</taxon>
        <taxon>Alphaproteobacteria</taxon>
        <taxon>Hyphomicrobiales</taxon>
        <taxon>Rhizobiaceae</taxon>
        <taxon>Ferirhizobium</taxon>
    </lineage>
</organism>
<dbReference type="InterPro" id="IPR036388">
    <property type="entry name" value="WH-like_DNA-bd_sf"/>
</dbReference>
<protein>
    <submittedName>
        <fullName evidence="2">MarR family transcriptional regulator</fullName>
    </submittedName>
</protein>
<dbReference type="AlphaFoldDB" id="A0AAE3QIH3"/>
<dbReference type="Proteomes" id="UP001161580">
    <property type="component" value="Unassembled WGS sequence"/>
</dbReference>
<dbReference type="EMBL" id="JALDYZ010000009">
    <property type="protein sequence ID" value="MDI7923673.1"/>
    <property type="molecule type" value="Genomic_DNA"/>
</dbReference>
<accession>A0AAE3QIH3</accession>
<sequence>MAIKVDPNSLGFFITDSARMIRVLFERGIAGAGLGLTAGEARALLHVETINGSRQLEIANRMGIEPMTVCTFLDRLQALDLIERLPDPNDRRAKNVYVTEKSRPVVAAIREEIAVLMDQATEGLSDAERGVLKRAMAIVRTNLLRSTQDDKSS</sequence>
<dbReference type="PRINTS" id="PR00598">
    <property type="entry name" value="HTHMARR"/>
</dbReference>
<dbReference type="PROSITE" id="PS50995">
    <property type="entry name" value="HTH_MARR_2"/>
    <property type="match status" value="1"/>
</dbReference>
<evidence type="ECO:0000313" key="2">
    <source>
        <dbReference type="EMBL" id="MDI7923673.1"/>
    </source>
</evidence>
<proteinExistence type="predicted"/>
<name>A0AAE3QIH3_9HYPH</name>
<dbReference type="GO" id="GO:0003700">
    <property type="term" value="F:DNA-binding transcription factor activity"/>
    <property type="evidence" value="ECO:0007669"/>
    <property type="project" value="InterPro"/>
</dbReference>
<feature type="domain" description="HTH marR-type" evidence="1">
    <location>
        <begin position="7"/>
        <end position="141"/>
    </location>
</feature>
<dbReference type="InterPro" id="IPR000835">
    <property type="entry name" value="HTH_MarR-typ"/>
</dbReference>
<dbReference type="InterPro" id="IPR036390">
    <property type="entry name" value="WH_DNA-bd_sf"/>
</dbReference>
<reference evidence="2" key="1">
    <citation type="submission" date="2022-03" db="EMBL/GenBank/DDBJ databases">
        <title>Fererhizobium litorale gen. nov., sp. nov., isolated from sandy sediments of the Sea of Japan seashore.</title>
        <authorList>
            <person name="Romanenko L."/>
            <person name="Kurilenko V."/>
            <person name="Otstavnykh N."/>
            <person name="Svetashev V."/>
            <person name="Tekutyeva L."/>
            <person name="Isaeva M."/>
            <person name="Mikhailov V."/>
        </authorList>
    </citation>
    <scope>NUCLEOTIDE SEQUENCE</scope>
    <source>
        <strain evidence="2">KMM 9576</strain>
    </source>
</reference>
<dbReference type="Gene3D" id="1.10.10.10">
    <property type="entry name" value="Winged helix-like DNA-binding domain superfamily/Winged helix DNA-binding domain"/>
    <property type="match status" value="1"/>
</dbReference>
<comment type="caution">
    <text evidence="2">The sequence shown here is derived from an EMBL/GenBank/DDBJ whole genome shotgun (WGS) entry which is preliminary data.</text>
</comment>
<keyword evidence="3" id="KW-1185">Reference proteome</keyword>
<dbReference type="GO" id="GO:0006950">
    <property type="term" value="P:response to stress"/>
    <property type="evidence" value="ECO:0007669"/>
    <property type="project" value="TreeGrafter"/>
</dbReference>
<dbReference type="SMART" id="SM00347">
    <property type="entry name" value="HTH_MARR"/>
    <property type="match status" value="1"/>
</dbReference>
<dbReference type="RefSeq" id="WP_311786774.1">
    <property type="nucleotide sequence ID" value="NZ_JALDYY010000006.1"/>
</dbReference>
<dbReference type="PANTHER" id="PTHR33164:SF43">
    <property type="entry name" value="HTH-TYPE TRANSCRIPTIONAL REPRESSOR YETL"/>
    <property type="match status" value="1"/>
</dbReference>
<gene>
    <name evidence="2" type="ORF">MRS75_16455</name>
</gene>